<proteinExistence type="predicted"/>
<evidence type="ECO:0000256" key="1">
    <source>
        <dbReference type="SAM" id="Phobius"/>
    </source>
</evidence>
<keyword evidence="3" id="KW-1185">Reference proteome</keyword>
<sequence>MVCRRLHVYRAGVMHQNGWSTVGFDQSRHIHNQHIVMHHFPTYACLIQVQELWLGRRPEPELGALDIVAGHLPMVGRPGGARKVVLGAAKNPKKSTVWRALWATGALVSTASILSSYIIMGNQPSAVSFIWAGFQLLWLAIRILIYHLADPANPMAARMLVVRPWLNLPAELKERVINLTFALAEFQSTIHPRGQAQYAGDVFSASELTLISDGIKPPNLYPLPDLHLPSFPIEIKAVFGDTVLSSALWITGAETTPMELYDSCIVVFSVRQSNQVASPRRSVAVPAARVLSGSSVGPMMRLVDSESTMPIYVPKGAPNAGYGLTWYYWIPCRTGLWLQIKLPAEAKTAGIHQAEVCTDAQISALLSAGTLNIGLKDVGEVKAVVALSRKARESCLELLS</sequence>
<keyword evidence="1" id="KW-0812">Transmembrane</keyword>
<dbReference type="AlphaFoldDB" id="A0AAD6UDN0"/>
<feature type="transmembrane region" description="Helical" evidence="1">
    <location>
        <begin position="100"/>
        <end position="120"/>
    </location>
</feature>
<organism evidence="2 3">
    <name type="scientific">Mycena belliarum</name>
    <dbReference type="NCBI Taxonomy" id="1033014"/>
    <lineage>
        <taxon>Eukaryota</taxon>
        <taxon>Fungi</taxon>
        <taxon>Dikarya</taxon>
        <taxon>Basidiomycota</taxon>
        <taxon>Agaricomycotina</taxon>
        <taxon>Agaricomycetes</taxon>
        <taxon>Agaricomycetidae</taxon>
        <taxon>Agaricales</taxon>
        <taxon>Marasmiineae</taxon>
        <taxon>Mycenaceae</taxon>
        <taxon>Mycena</taxon>
    </lineage>
</organism>
<name>A0AAD6UDN0_9AGAR</name>
<evidence type="ECO:0000313" key="3">
    <source>
        <dbReference type="Proteomes" id="UP001222325"/>
    </source>
</evidence>
<keyword evidence="1" id="KW-0472">Membrane</keyword>
<keyword evidence="1" id="KW-1133">Transmembrane helix</keyword>
<dbReference type="Proteomes" id="UP001222325">
    <property type="component" value="Unassembled WGS sequence"/>
</dbReference>
<accession>A0AAD6UDN0</accession>
<dbReference type="EMBL" id="JARJCN010000007">
    <property type="protein sequence ID" value="KAJ7099268.1"/>
    <property type="molecule type" value="Genomic_DNA"/>
</dbReference>
<evidence type="ECO:0000313" key="2">
    <source>
        <dbReference type="EMBL" id="KAJ7099268.1"/>
    </source>
</evidence>
<comment type="caution">
    <text evidence="2">The sequence shown here is derived from an EMBL/GenBank/DDBJ whole genome shotgun (WGS) entry which is preliminary data.</text>
</comment>
<feature type="transmembrane region" description="Helical" evidence="1">
    <location>
        <begin position="126"/>
        <end position="149"/>
    </location>
</feature>
<reference evidence="2" key="1">
    <citation type="submission" date="2023-03" db="EMBL/GenBank/DDBJ databases">
        <title>Massive genome expansion in bonnet fungi (Mycena s.s.) driven by repeated elements and novel gene families across ecological guilds.</title>
        <authorList>
            <consortium name="Lawrence Berkeley National Laboratory"/>
            <person name="Harder C.B."/>
            <person name="Miyauchi S."/>
            <person name="Viragh M."/>
            <person name="Kuo A."/>
            <person name="Thoen E."/>
            <person name="Andreopoulos B."/>
            <person name="Lu D."/>
            <person name="Skrede I."/>
            <person name="Drula E."/>
            <person name="Henrissat B."/>
            <person name="Morin E."/>
            <person name="Kohler A."/>
            <person name="Barry K."/>
            <person name="LaButti K."/>
            <person name="Morin E."/>
            <person name="Salamov A."/>
            <person name="Lipzen A."/>
            <person name="Mereny Z."/>
            <person name="Hegedus B."/>
            <person name="Baldrian P."/>
            <person name="Stursova M."/>
            <person name="Weitz H."/>
            <person name="Taylor A."/>
            <person name="Grigoriev I.V."/>
            <person name="Nagy L.G."/>
            <person name="Martin F."/>
            <person name="Kauserud H."/>
        </authorList>
    </citation>
    <scope>NUCLEOTIDE SEQUENCE</scope>
    <source>
        <strain evidence="2">CBHHK173m</strain>
    </source>
</reference>
<gene>
    <name evidence="2" type="ORF">B0H15DRAFT_541536</name>
</gene>
<protein>
    <submittedName>
        <fullName evidence="2">Uncharacterized protein</fullName>
    </submittedName>
</protein>